<evidence type="ECO:0000313" key="5">
    <source>
        <dbReference type="EMBL" id="PKA61198.1"/>
    </source>
</evidence>
<dbReference type="EMBL" id="KZ451932">
    <property type="protein sequence ID" value="PKA61198.1"/>
    <property type="molecule type" value="Genomic_DNA"/>
</dbReference>
<dbReference type="GO" id="GO:0004526">
    <property type="term" value="F:ribonuclease P activity"/>
    <property type="evidence" value="ECO:0007669"/>
    <property type="project" value="UniProtKB-EC"/>
</dbReference>
<dbReference type="PANTHER" id="PTHR31319:SF71">
    <property type="entry name" value="CCT MOTIF FAMILY PROTEIN"/>
    <property type="match status" value="1"/>
</dbReference>
<protein>
    <submittedName>
        <fullName evidence="5">Zinc finger protein CONSTANS-LIKE 5</fullName>
        <ecNumber evidence="5">3.1.26.5</ecNumber>
    </submittedName>
</protein>
<evidence type="ECO:0000313" key="6">
    <source>
        <dbReference type="Proteomes" id="UP000236161"/>
    </source>
</evidence>
<feature type="domain" description="CCT" evidence="4">
    <location>
        <begin position="253"/>
        <end position="295"/>
    </location>
</feature>
<dbReference type="AlphaFoldDB" id="A0A2I0B075"/>
<accession>A0A2I0B075</accession>
<dbReference type="GO" id="GO:0003700">
    <property type="term" value="F:DNA-binding transcription factor activity"/>
    <property type="evidence" value="ECO:0007669"/>
    <property type="project" value="TreeGrafter"/>
</dbReference>
<dbReference type="InterPro" id="IPR045281">
    <property type="entry name" value="CONSTANS-like"/>
</dbReference>
<proteinExistence type="predicted"/>
<evidence type="ECO:0000259" key="4">
    <source>
        <dbReference type="PROSITE" id="PS51017"/>
    </source>
</evidence>
<dbReference type="Pfam" id="PF06203">
    <property type="entry name" value="CCT"/>
    <property type="match status" value="1"/>
</dbReference>
<name>A0A2I0B075_9ASPA</name>
<keyword evidence="2 3" id="KW-0539">Nucleus</keyword>
<dbReference type="PROSITE" id="PS51017">
    <property type="entry name" value="CCT"/>
    <property type="match status" value="1"/>
</dbReference>
<dbReference type="PANTHER" id="PTHR31319">
    <property type="entry name" value="ZINC FINGER PROTEIN CONSTANS-LIKE 4"/>
    <property type="match status" value="1"/>
</dbReference>
<evidence type="ECO:0000256" key="2">
    <source>
        <dbReference type="ARBA" id="ARBA00023242"/>
    </source>
</evidence>
<dbReference type="OrthoDB" id="153872at2759"/>
<organism evidence="5 6">
    <name type="scientific">Apostasia shenzhenica</name>
    <dbReference type="NCBI Taxonomy" id="1088818"/>
    <lineage>
        <taxon>Eukaryota</taxon>
        <taxon>Viridiplantae</taxon>
        <taxon>Streptophyta</taxon>
        <taxon>Embryophyta</taxon>
        <taxon>Tracheophyta</taxon>
        <taxon>Spermatophyta</taxon>
        <taxon>Magnoliopsida</taxon>
        <taxon>Liliopsida</taxon>
        <taxon>Asparagales</taxon>
        <taxon>Orchidaceae</taxon>
        <taxon>Apostasioideae</taxon>
        <taxon>Apostasia</taxon>
    </lineage>
</organism>
<keyword evidence="5" id="KW-0378">Hydrolase</keyword>
<evidence type="ECO:0000256" key="3">
    <source>
        <dbReference type="PROSITE-ProRule" id="PRU00357"/>
    </source>
</evidence>
<dbReference type="EC" id="3.1.26.5" evidence="5"/>
<gene>
    <name evidence="5" type="primary">COL5</name>
    <name evidence="5" type="ORF">AXF42_Ash006094</name>
</gene>
<dbReference type="GO" id="GO:0009909">
    <property type="term" value="P:regulation of flower development"/>
    <property type="evidence" value="ECO:0007669"/>
    <property type="project" value="InterPro"/>
</dbReference>
<sequence>MYAEPGLFLPFYEGFSLQPPPQTPPPMPLTKPPPVFLPHQQHQLSLPLAGELLGGTSPLVNLLQPSTILEYDLGGEGDLFKAPEPILEEPSLLPLDRVSAAISLISSGDDVITDPIKAAEIESIHNEIENEQLLSDVFYECKKDLLEKYVIDESIPEPAVLNASSMINNEGQLLKSVSVGSLNSTEWISVGRRLSFVEFQGLDFEAAYGMRRAFSEGDIQKLGNFNAKSGRTSSVRHSIEMLEAMGKMKSEERKQKISRYMKKKMNRNFGRKIKYACRKALADSQPRVRGRFARSELYETSKQQKLTK</sequence>
<keyword evidence="6" id="KW-1185">Reference proteome</keyword>
<reference evidence="5 6" key="1">
    <citation type="journal article" date="2017" name="Nature">
        <title>The Apostasia genome and the evolution of orchids.</title>
        <authorList>
            <person name="Zhang G.Q."/>
            <person name="Liu K.W."/>
            <person name="Li Z."/>
            <person name="Lohaus R."/>
            <person name="Hsiao Y.Y."/>
            <person name="Niu S.C."/>
            <person name="Wang J.Y."/>
            <person name="Lin Y.C."/>
            <person name="Xu Q."/>
            <person name="Chen L.J."/>
            <person name="Yoshida K."/>
            <person name="Fujiwara S."/>
            <person name="Wang Z.W."/>
            <person name="Zhang Y.Q."/>
            <person name="Mitsuda N."/>
            <person name="Wang M."/>
            <person name="Liu G.H."/>
            <person name="Pecoraro L."/>
            <person name="Huang H.X."/>
            <person name="Xiao X.J."/>
            <person name="Lin M."/>
            <person name="Wu X.Y."/>
            <person name="Wu W.L."/>
            <person name="Chen Y.Y."/>
            <person name="Chang S.B."/>
            <person name="Sakamoto S."/>
            <person name="Ohme-Takagi M."/>
            <person name="Yagi M."/>
            <person name="Zeng S.J."/>
            <person name="Shen C.Y."/>
            <person name="Yeh C.M."/>
            <person name="Luo Y.B."/>
            <person name="Tsai W.C."/>
            <person name="Van de Peer Y."/>
            <person name="Liu Z.J."/>
        </authorList>
    </citation>
    <scope>NUCLEOTIDE SEQUENCE [LARGE SCALE GENOMIC DNA]</scope>
    <source>
        <strain evidence="6">cv. Shenzhen</strain>
        <tissue evidence="5">Stem</tissue>
    </source>
</reference>
<dbReference type="GO" id="GO:0005634">
    <property type="term" value="C:nucleus"/>
    <property type="evidence" value="ECO:0007669"/>
    <property type="project" value="UniProtKB-SubCell"/>
</dbReference>
<comment type="subcellular location">
    <subcellularLocation>
        <location evidence="1 3">Nucleus</location>
    </subcellularLocation>
</comment>
<dbReference type="Proteomes" id="UP000236161">
    <property type="component" value="Unassembled WGS sequence"/>
</dbReference>
<dbReference type="InterPro" id="IPR010402">
    <property type="entry name" value="CCT_domain"/>
</dbReference>
<evidence type="ECO:0000256" key="1">
    <source>
        <dbReference type="ARBA" id="ARBA00004123"/>
    </source>
</evidence>